<evidence type="ECO:0000259" key="1">
    <source>
        <dbReference type="Pfam" id="PF04685"/>
    </source>
</evidence>
<comment type="caution">
    <text evidence="3">The sequence shown here is derived from an EMBL/GenBank/DDBJ whole genome shotgun (WGS) entry which is preliminary data.</text>
</comment>
<dbReference type="Proteomes" id="UP000658278">
    <property type="component" value="Unassembled WGS sequence"/>
</dbReference>
<proteinExistence type="predicted"/>
<accession>A0A934RBR9</accession>
<protein>
    <submittedName>
        <fullName evidence="3">Uncharacterized protein</fullName>
    </submittedName>
</protein>
<dbReference type="Pfam" id="PF12215">
    <property type="entry name" value="Glyco_hydr_116N"/>
    <property type="match status" value="1"/>
</dbReference>
<dbReference type="GO" id="GO:0008422">
    <property type="term" value="F:beta-glucosidase activity"/>
    <property type="evidence" value="ECO:0007669"/>
    <property type="project" value="TreeGrafter"/>
</dbReference>
<sequence>MSRSGKGSGVGHSGDCCGSDGTAFGRRDFIRTSGLTAAMLMAGRMKVMAGPFSAEDFDKIIPADKKLSKEWIDTLYARGEPTTVKAGKVDYIGMPINGLGTGQVYLSGDGELWYWNLTAQKRKKHNPKGPAYMSPDLAKGPAGQGFALQVNGKTHLLNSEGFRDVTFTNQYPMARVDYADADCPVDVQLEAYTPFIPLDRDESSYPVVVMRYTLTNHSSETREVALAGWIQNLVAARKGPKVSAYRELDNIATVECSGGTPNSNGMALGVFGEGRPELVDVEKTKPGAEGVFDGGVGVKQGKSDAASMGRRFSLKPGESKTVSFAVSWRLPVVKYGTGFGHKTSPGRYHYATQWPSASEAAAQVASRETTLYGGTKKWVDTWYDSTLPYWFLERAFIPINCMQTQTVQRVIPQGSKQDIYNMEEGVRCCPGNCTHVWNYAQGLARIFPVIERECRERIEYGLGFDKSNGEISFRYNVPGKRDRDDALDGTCGTIIRVLRESQMTPDYRFLESIWGRVKLSMDGVIKHWDPDEDGILSGAQHNTLDEPWHGKVHWLINVYHAALRSAATMARQMKQDAVAERYEKIIAKGAPVMVKELWNEDFGYFIHVPPDDEARMHGSTKGCHIDQVLGDSWLHEVGLDPILPRDKTRRALQSLWKYNFTPDVGAFRKIMTNGRWYAGPGDAGLVMCSFPHGKIEPKSGNKNYAGYLNECMTGFEWQVAAHMLREGMVEEGLAIGKAIHDRYSADRRNPYNEIECSDHYSRAMASYGTYLAALGYRYDGPEGKLGFGPKLSPENFRAAFTTAEGWGRFTQQVAGGKLSAGIEMGYGSLRLKELGLDPVEGTSAREVAVELDGEPVAAAFELGSGRHVLRFDEELTLGVGQRLAVMFS</sequence>
<evidence type="ECO:0000259" key="2">
    <source>
        <dbReference type="Pfam" id="PF12215"/>
    </source>
</evidence>
<evidence type="ECO:0000313" key="3">
    <source>
        <dbReference type="EMBL" id="MBK1825555.1"/>
    </source>
</evidence>
<dbReference type="Gene3D" id="1.50.10.10">
    <property type="match status" value="1"/>
</dbReference>
<dbReference type="GO" id="GO:0005975">
    <property type="term" value="P:carbohydrate metabolic process"/>
    <property type="evidence" value="ECO:0007669"/>
    <property type="project" value="InterPro"/>
</dbReference>
<name>A0A934RBR9_9BACT</name>
<evidence type="ECO:0000313" key="4">
    <source>
        <dbReference type="Proteomes" id="UP000658278"/>
    </source>
</evidence>
<keyword evidence="4" id="KW-1185">Reference proteome</keyword>
<organism evidence="3 4">
    <name type="scientific">Haloferula rosea</name>
    <dbReference type="NCBI Taxonomy" id="490093"/>
    <lineage>
        <taxon>Bacteria</taxon>
        <taxon>Pseudomonadati</taxon>
        <taxon>Verrucomicrobiota</taxon>
        <taxon>Verrucomicrobiia</taxon>
        <taxon>Verrucomicrobiales</taxon>
        <taxon>Verrucomicrobiaceae</taxon>
        <taxon>Haloferula</taxon>
    </lineage>
</organism>
<dbReference type="InterPro" id="IPR024462">
    <property type="entry name" value="GH116_N"/>
</dbReference>
<dbReference type="InterPro" id="IPR012341">
    <property type="entry name" value="6hp_glycosidase-like_sf"/>
</dbReference>
<dbReference type="AlphaFoldDB" id="A0A934RBR9"/>
<dbReference type="InterPro" id="IPR052566">
    <property type="entry name" value="Non-lysos_glucosylceramidase"/>
</dbReference>
<dbReference type="InterPro" id="IPR006311">
    <property type="entry name" value="TAT_signal"/>
</dbReference>
<dbReference type="EMBL" id="JAENII010000001">
    <property type="protein sequence ID" value="MBK1825555.1"/>
    <property type="molecule type" value="Genomic_DNA"/>
</dbReference>
<dbReference type="InterPro" id="IPR006775">
    <property type="entry name" value="GH116_catalytic"/>
</dbReference>
<feature type="domain" description="Glycosyl-hydrolase family 116 N-terminal" evidence="2">
    <location>
        <begin position="93"/>
        <end position="242"/>
    </location>
</feature>
<dbReference type="PANTHER" id="PTHR12654">
    <property type="entry name" value="BILE ACID BETA-GLUCOSIDASE-RELATED"/>
    <property type="match status" value="1"/>
</dbReference>
<dbReference type="Pfam" id="PF04685">
    <property type="entry name" value="DUF608"/>
    <property type="match status" value="1"/>
</dbReference>
<feature type="domain" description="Glycosyl-hydrolase family 116 catalytic region" evidence="1">
    <location>
        <begin position="484"/>
        <end position="766"/>
    </location>
</feature>
<dbReference type="PROSITE" id="PS51318">
    <property type="entry name" value="TAT"/>
    <property type="match status" value="1"/>
</dbReference>
<dbReference type="SUPFAM" id="SSF48208">
    <property type="entry name" value="Six-hairpin glycosidases"/>
    <property type="match status" value="1"/>
</dbReference>
<dbReference type="InterPro" id="IPR008928">
    <property type="entry name" value="6-hairpin_glycosidase_sf"/>
</dbReference>
<dbReference type="PANTHER" id="PTHR12654:SF0">
    <property type="entry name" value="NON-LYSOSOMAL GLUCOSYLCERAMIDASE"/>
    <property type="match status" value="1"/>
</dbReference>
<gene>
    <name evidence="3" type="ORF">JIN81_00865</name>
</gene>
<reference evidence="3" key="1">
    <citation type="submission" date="2021-01" db="EMBL/GenBank/DDBJ databases">
        <title>Modified the classification status of verrucomicrobia.</title>
        <authorList>
            <person name="Feng X."/>
        </authorList>
    </citation>
    <scope>NUCLEOTIDE SEQUENCE</scope>
    <source>
        <strain evidence="3">KCTC 22201</strain>
    </source>
</reference>